<dbReference type="CDD" id="cd16688">
    <property type="entry name" value="RING-H2_Vps11"/>
    <property type="match status" value="1"/>
</dbReference>
<evidence type="ECO:0000256" key="3">
    <source>
        <dbReference type="ARBA" id="ARBA00022771"/>
    </source>
</evidence>
<feature type="compositionally biased region" description="Basic and acidic residues" evidence="8">
    <location>
        <begin position="138"/>
        <end position="157"/>
    </location>
</feature>
<feature type="domain" description="RING-type" evidence="9">
    <location>
        <begin position="92"/>
        <end position="131"/>
    </location>
</feature>
<evidence type="ECO:0000256" key="1">
    <source>
        <dbReference type="ARBA" id="ARBA00004492"/>
    </source>
</evidence>
<dbReference type="PANTHER" id="PTHR23323">
    <property type="entry name" value="VACUOLAR PROTEIN SORTING-ASSOCIATED PROTEIN"/>
    <property type="match status" value="1"/>
</dbReference>
<keyword evidence="11" id="KW-1185">Reference proteome</keyword>
<evidence type="ECO:0000256" key="6">
    <source>
        <dbReference type="PROSITE-ProRule" id="PRU00175"/>
    </source>
</evidence>
<dbReference type="SUPFAM" id="SSF57850">
    <property type="entry name" value="RING/U-box"/>
    <property type="match status" value="1"/>
</dbReference>
<evidence type="ECO:0000256" key="7">
    <source>
        <dbReference type="SAM" id="Coils"/>
    </source>
</evidence>
<accession>A0ABN8HXS6</accession>
<dbReference type="Gene3D" id="3.30.40.10">
    <property type="entry name" value="Zinc/RING finger domain, C3HC4 (zinc finger)"/>
    <property type="match status" value="1"/>
</dbReference>
<dbReference type="PROSITE" id="PS50089">
    <property type="entry name" value="ZF_RING_2"/>
    <property type="match status" value="1"/>
</dbReference>
<dbReference type="EMBL" id="OW152827">
    <property type="protein sequence ID" value="CAH2043356.1"/>
    <property type="molecule type" value="Genomic_DNA"/>
</dbReference>
<feature type="region of interest" description="Disordered" evidence="8">
    <location>
        <begin position="129"/>
        <end position="157"/>
    </location>
</feature>
<evidence type="ECO:0000256" key="8">
    <source>
        <dbReference type="SAM" id="MobiDB-lite"/>
    </source>
</evidence>
<keyword evidence="2" id="KW-0479">Metal-binding</keyword>
<sequence length="157" mass="17822">MANSANRTPTALHPAATEKLLSPILVIDCLASTQSYTLGDVRKYLMNVLKSEEEVIKREQELATKYRNETEKMKAQIQVIQNEPITFQSSRCAACNRPLELPTVHFFCQHSFHQHCFQSYSETERECPACSQGGARTEPPHRTADTLHSRLHSDHDP</sequence>
<evidence type="ECO:0000313" key="11">
    <source>
        <dbReference type="Proteomes" id="UP000837857"/>
    </source>
</evidence>
<dbReference type="PANTHER" id="PTHR23323:SF24">
    <property type="entry name" value="VACUOLAR PROTEIN SORTING-ASSOCIATED PROTEIN 11 HOMOLOG"/>
    <property type="match status" value="1"/>
</dbReference>
<evidence type="ECO:0000256" key="5">
    <source>
        <dbReference type="ARBA" id="ARBA00023136"/>
    </source>
</evidence>
<evidence type="ECO:0000313" key="10">
    <source>
        <dbReference type="EMBL" id="CAH2043356.1"/>
    </source>
</evidence>
<feature type="non-terminal residue" evidence="10">
    <location>
        <position position="157"/>
    </location>
</feature>
<keyword evidence="3 6" id="KW-0863">Zinc-finger</keyword>
<name>A0ABN8HXS6_9NEOP</name>
<dbReference type="InterPro" id="IPR013083">
    <property type="entry name" value="Znf_RING/FYVE/PHD"/>
</dbReference>
<dbReference type="InterPro" id="IPR001841">
    <property type="entry name" value="Znf_RING"/>
</dbReference>
<feature type="coiled-coil region" evidence="7">
    <location>
        <begin position="49"/>
        <end position="83"/>
    </location>
</feature>
<protein>
    <recommendedName>
        <fullName evidence="9">RING-type domain-containing protein</fullName>
    </recommendedName>
</protein>
<dbReference type="Proteomes" id="UP000837857">
    <property type="component" value="Chromosome 15"/>
</dbReference>
<keyword evidence="7" id="KW-0175">Coiled coil</keyword>
<organism evidence="10 11">
    <name type="scientific">Iphiclides podalirius</name>
    <name type="common">scarce swallowtail</name>
    <dbReference type="NCBI Taxonomy" id="110791"/>
    <lineage>
        <taxon>Eukaryota</taxon>
        <taxon>Metazoa</taxon>
        <taxon>Ecdysozoa</taxon>
        <taxon>Arthropoda</taxon>
        <taxon>Hexapoda</taxon>
        <taxon>Insecta</taxon>
        <taxon>Pterygota</taxon>
        <taxon>Neoptera</taxon>
        <taxon>Endopterygota</taxon>
        <taxon>Lepidoptera</taxon>
        <taxon>Glossata</taxon>
        <taxon>Ditrysia</taxon>
        <taxon>Papilionoidea</taxon>
        <taxon>Papilionidae</taxon>
        <taxon>Papilioninae</taxon>
        <taxon>Iphiclides</taxon>
    </lineage>
</organism>
<comment type="subcellular location">
    <subcellularLocation>
        <location evidence="1">Late endosome membrane</location>
        <topology evidence="1">Peripheral membrane protein</topology>
        <orientation evidence="1">Cytoplasmic side</orientation>
    </subcellularLocation>
</comment>
<proteinExistence type="predicted"/>
<reference evidence="10" key="1">
    <citation type="submission" date="2022-03" db="EMBL/GenBank/DDBJ databases">
        <authorList>
            <person name="Martin H S."/>
        </authorList>
    </citation>
    <scope>NUCLEOTIDE SEQUENCE</scope>
</reference>
<keyword evidence="5" id="KW-0472">Membrane</keyword>
<gene>
    <name evidence="10" type="ORF">IPOD504_LOCUS4262</name>
</gene>
<keyword evidence="4" id="KW-0862">Zinc</keyword>
<evidence type="ECO:0000259" key="9">
    <source>
        <dbReference type="PROSITE" id="PS50089"/>
    </source>
</evidence>
<evidence type="ECO:0000256" key="4">
    <source>
        <dbReference type="ARBA" id="ARBA00022833"/>
    </source>
</evidence>
<evidence type="ECO:0000256" key="2">
    <source>
        <dbReference type="ARBA" id="ARBA00022723"/>
    </source>
</evidence>